<evidence type="ECO:0000256" key="4">
    <source>
        <dbReference type="SAM" id="MobiDB-lite"/>
    </source>
</evidence>
<evidence type="ECO:0000313" key="7">
    <source>
        <dbReference type="Proteomes" id="UP000321393"/>
    </source>
</evidence>
<dbReference type="PROSITE" id="PS50600">
    <property type="entry name" value="ULP_PROTEASE"/>
    <property type="match status" value="1"/>
</dbReference>
<dbReference type="EMBL" id="SSTE01015881">
    <property type="protein sequence ID" value="KAA0043010.1"/>
    <property type="molecule type" value="Genomic_DNA"/>
</dbReference>
<evidence type="ECO:0000256" key="1">
    <source>
        <dbReference type="ARBA" id="ARBA00005234"/>
    </source>
</evidence>
<comment type="caution">
    <text evidence="6">The sequence shown here is derived from an EMBL/GenBank/DDBJ whole genome shotgun (WGS) entry which is preliminary data.</text>
</comment>
<dbReference type="PANTHER" id="PTHR33018:SF31">
    <property type="entry name" value="TRANSPOSASE, PTTA_EN_SPM, PLANT"/>
    <property type="match status" value="1"/>
</dbReference>
<keyword evidence="3" id="KW-0378">Hydrolase</keyword>
<dbReference type="Pfam" id="PF02902">
    <property type="entry name" value="Peptidase_C48"/>
    <property type="match status" value="1"/>
</dbReference>
<dbReference type="SUPFAM" id="SSF54001">
    <property type="entry name" value="Cysteine proteinases"/>
    <property type="match status" value="1"/>
</dbReference>
<evidence type="ECO:0000256" key="3">
    <source>
        <dbReference type="ARBA" id="ARBA00022801"/>
    </source>
</evidence>
<dbReference type="OrthoDB" id="1863538at2759"/>
<dbReference type="Proteomes" id="UP000321393">
    <property type="component" value="Unassembled WGS sequence"/>
</dbReference>
<dbReference type="PANTHER" id="PTHR33018">
    <property type="entry name" value="OS10G0338966 PROTEIN-RELATED"/>
    <property type="match status" value="1"/>
</dbReference>
<gene>
    <name evidence="6" type="ORF">E6C27_scaffold75G00850</name>
</gene>
<evidence type="ECO:0000259" key="5">
    <source>
        <dbReference type="PROSITE" id="PS50600"/>
    </source>
</evidence>
<dbReference type="GO" id="GO:0006508">
    <property type="term" value="P:proteolysis"/>
    <property type="evidence" value="ECO:0007669"/>
    <property type="project" value="UniProtKB-KW"/>
</dbReference>
<evidence type="ECO:0000256" key="2">
    <source>
        <dbReference type="ARBA" id="ARBA00022670"/>
    </source>
</evidence>
<dbReference type="InterPro" id="IPR038765">
    <property type="entry name" value="Papain-like_cys_pep_sf"/>
</dbReference>
<dbReference type="GO" id="GO:0008234">
    <property type="term" value="F:cysteine-type peptidase activity"/>
    <property type="evidence" value="ECO:0007669"/>
    <property type="project" value="InterPro"/>
</dbReference>
<dbReference type="AlphaFoldDB" id="A0A5A7TI60"/>
<dbReference type="InterPro" id="IPR003653">
    <property type="entry name" value="Peptidase_C48_C"/>
</dbReference>
<feature type="compositionally biased region" description="Basic and acidic residues" evidence="4">
    <location>
        <begin position="12"/>
        <end position="25"/>
    </location>
</feature>
<feature type="domain" description="Ubiquitin-like protease family profile" evidence="5">
    <location>
        <begin position="99"/>
        <end position="271"/>
    </location>
</feature>
<comment type="similarity">
    <text evidence="1">Belongs to the peptidase C48 family.</text>
</comment>
<name>A0A5A7TI60_CUCMM</name>
<dbReference type="Gene3D" id="3.40.395.10">
    <property type="entry name" value="Adenoviral Proteinase, Chain A"/>
    <property type="match status" value="1"/>
</dbReference>
<proteinExistence type="inferred from homology"/>
<organism evidence="6 7">
    <name type="scientific">Cucumis melo var. makuwa</name>
    <name type="common">Oriental melon</name>
    <dbReference type="NCBI Taxonomy" id="1194695"/>
    <lineage>
        <taxon>Eukaryota</taxon>
        <taxon>Viridiplantae</taxon>
        <taxon>Streptophyta</taxon>
        <taxon>Embryophyta</taxon>
        <taxon>Tracheophyta</taxon>
        <taxon>Spermatophyta</taxon>
        <taxon>Magnoliopsida</taxon>
        <taxon>eudicotyledons</taxon>
        <taxon>Gunneridae</taxon>
        <taxon>Pentapetalae</taxon>
        <taxon>rosids</taxon>
        <taxon>fabids</taxon>
        <taxon>Cucurbitales</taxon>
        <taxon>Cucurbitaceae</taxon>
        <taxon>Benincaseae</taxon>
        <taxon>Cucumis</taxon>
    </lineage>
</organism>
<sequence length="387" mass="43525">MASKSIDTSDDANDHDAKEENRQVLEDLTIEKQDKVGEENKYVCASIETLTKVKDGTSCRLAIGTKDNVVGAGTIFDYYMDGDNVKVSVDMVTDGNCFVPVPTREGRTMLSQEVGSQLLWPRHLVIPLDKKPISTQCIDAFMFHLYKVMEENGTLGSYKFADAGSVSVGISKEDRAQILNARLLGTDHRQILMFSYNSGNHWCLIAIDFSRGTAYWMDPLRNRINNYASDVVRMAFNISNKKKPVWRIIKCPKQGGIVECGYYVMRFMRDIILSSNRTIIEVMEGSTSTYSQDDLDVHRCLWNGGGKSMFRFINDLGSGERDGGSAKFMFKINFDFRRGEGVGNWGGGIHLCLIMTLEGGSELLRLEMTWRGGTRGMFMLKLFFDAN</sequence>
<keyword evidence="2" id="KW-0645">Protease</keyword>
<protein>
    <recommendedName>
        <fullName evidence="5">Ubiquitin-like protease family profile domain-containing protein</fullName>
    </recommendedName>
</protein>
<reference evidence="6 7" key="1">
    <citation type="submission" date="2019-08" db="EMBL/GenBank/DDBJ databases">
        <title>Draft genome sequences of two oriental melons (Cucumis melo L. var makuwa).</title>
        <authorList>
            <person name="Kwon S.-Y."/>
        </authorList>
    </citation>
    <scope>NUCLEOTIDE SEQUENCE [LARGE SCALE GENOMIC DNA]</scope>
    <source>
        <strain evidence="7">cv. SW 3</strain>
        <tissue evidence="6">Leaf</tissue>
    </source>
</reference>
<evidence type="ECO:0000313" key="6">
    <source>
        <dbReference type="EMBL" id="KAA0043010.1"/>
    </source>
</evidence>
<accession>A0A5A7TI60</accession>
<feature type="region of interest" description="Disordered" evidence="4">
    <location>
        <begin position="1"/>
        <end position="25"/>
    </location>
</feature>